<evidence type="ECO:0000313" key="6">
    <source>
        <dbReference type="EMBL" id="KAJ3843866.1"/>
    </source>
</evidence>
<evidence type="ECO:0000256" key="1">
    <source>
        <dbReference type="ARBA" id="ARBA00006484"/>
    </source>
</evidence>
<comment type="similarity">
    <text evidence="1 4">Belongs to the short-chain dehydrogenases/reductases (SDR) family.</text>
</comment>
<dbReference type="InterPro" id="IPR036291">
    <property type="entry name" value="NAD(P)-bd_dom_sf"/>
</dbReference>
<name>A0AA38PJI7_9AGAR</name>
<dbReference type="InterPro" id="IPR057326">
    <property type="entry name" value="KR_dom"/>
</dbReference>
<dbReference type="PRINTS" id="PR00081">
    <property type="entry name" value="GDHRDH"/>
</dbReference>
<evidence type="ECO:0000256" key="4">
    <source>
        <dbReference type="RuleBase" id="RU000363"/>
    </source>
</evidence>
<dbReference type="FunFam" id="3.40.50.720:FF:000261">
    <property type="entry name" value="NADPH-dependent 1-acyldihydroxyacetone phosphate reductase"/>
    <property type="match status" value="1"/>
</dbReference>
<protein>
    <submittedName>
        <fullName evidence="6">Oxidoreductase</fullName>
    </submittedName>
</protein>
<dbReference type="CDD" id="cd05374">
    <property type="entry name" value="17beta-HSD-like_SDR_c"/>
    <property type="match status" value="1"/>
</dbReference>
<keyword evidence="3" id="KW-0560">Oxidoreductase</keyword>
<dbReference type="Pfam" id="PF00106">
    <property type="entry name" value="adh_short"/>
    <property type="match status" value="1"/>
</dbReference>
<keyword evidence="7" id="KW-1185">Reference proteome</keyword>
<evidence type="ECO:0000256" key="2">
    <source>
        <dbReference type="ARBA" id="ARBA00022857"/>
    </source>
</evidence>
<dbReference type="SMART" id="SM00822">
    <property type="entry name" value="PKS_KR"/>
    <property type="match status" value="1"/>
</dbReference>
<feature type="domain" description="Ketoreductase" evidence="5">
    <location>
        <begin position="3"/>
        <end position="177"/>
    </location>
</feature>
<dbReference type="InterPro" id="IPR020904">
    <property type="entry name" value="Sc_DH/Rdtase_CS"/>
</dbReference>
<dbReference type="InterPro" id="IPR002347">
    <property type="entry name" value="SDR_fam"/>
</dbReference>
<comment type="caution">
    <text evidence="6">The sequence shown here is derived from an EMBL/GenBank/DDBJ whole genome shotgun (WGS) entry which is preliminary data.</text>
</comment>
<dbReference type="SUPFAM" id="SSF51735">
    <property type="entry name" value="NAD(P)-binding Rossmann-fold domains"/>
    <property type="match status" value="1"/>
</dbReference>
<evidence type="ECO:0000313" key="7">
    <source>
        <dbReference type="Proteomes" id="UP001163846"/>
    </source>
</evidence>
<dbReference type="Proteomes" id="UP001163846">
    <property type="component" value="Unassembled WGS sequence"/>
</dbReference>
<accession>A0AA38PJI7</accession>
<proteinExistence type="inferred from homology"/>
<dbReference type="Gene3D" id="3.40.50.720">
    <property type="entry name" value="NAD(P)-binding Rossmann-like Domain"/>
    <property type="match status" value="1"/>
</dbReference>
<dbReference type="PANTHER" id="PTHR44169">
    <property type="entry name" value="NADPH-DEPENDENT 1-ACYLDIHYDROXYACETONE PHOSPHATE REDUCTASE"/>
    <property type="match status" value="1"/>
</dbReference>
<gene>
    <name evidence="6" type="ORF">F5878DRAFT_656316</name>
</gene>
<dbReference type="AlphaFoldDB" id="A0AA38PJI7"/>
<dbReference type="PROSITE" id="PS00061">
    <property type="entry name" value="ADH_SHORT"/>
    <property type="match status" value="1"/>
</dbReference>
<dbReference type="PANTHER" id="PTHR44169:SF6">
    <property type="entry name" value="NADPH-DEPENDENT 1-ACYLDIHYDROXYACETONE PHOSPHATE REDUCTASE"/>
    <property type="match status" value="1"/>
</dbReference>
<evidence type="ECO:0000256" key="3">
    <source>
        <dbReference type="ARBA" id="ARBA00023002"/>
    </source>
</evidence>
<dbReference type="EMBL" id="MU805965">
    <property type="protein sequence ID" value="KAJ3843866.1"/>
    <property type="molecule type" value="Genomic_DNA"/>
</dbReference>
<dbReference type="PRINTS" id="PR00080">
    <property type="entry name" value="SDRFAMILY"/>
</dbReference>
<reference evidence="6" key="1">
    <citation type="submission" date="2022-08" db="EMBL/GenBank/DDBJ databases">
        <authorList>
            <consortium name="DOE Joint Genome Institute"/>
            <person name="Min B."/>
            <person name="Riley R."/>
            <person name="Sierra-Patev S."/>
            <person name="Naranjo-Ortiz M."/>
            <person name="Looney B."/>
            <person name="Konkel Z."/>
            <person name="Slot J.C."/>
            <person name="Sakamoto Y."/>
            <person name="Steenwyk J.L."/>
            <person name="Rokas A."/>
            <person name="Carro J."/>
            <person name="Camarero S."/>
            <person name="Ferreira P."/>
            <person name="Molpeceres G."/>
            <person name="Ruiz-Duenas F.J."/>
            <person name="Serrano A."/>
            <person name="Henrissat B."/>
            <person name="Drula E."/>
            <person name="Hughes K.W."/>
            <person name="Mata J.L."/>
            <person name="Ishikawa N.K."/>
            <person name="Vargas-Isla R."/>
            <person name="Ushijima S."/>
            <person name="Smith C.A."/>
            <person name="Ahrendt S."/>
            <person name="Andreopoulos W."/>
            <person name="He G."/>
            <person name="Labutti K."/>
            <person name="Lipzen A."/>
            <person name="Ng V."/>
            <person name="Sandor L."/>
            <person name="Barry K."/>
            <person name="Martinez A.T."/>
            <person name="Xiao Y."/>
            <person name="Gibbons J.G."/>
            <person name="Terashima K."/>
            <person name="Hibbett D.S."/>
            <person name="Grigoriev I.V."/>
        </authorList>
    </citation>
    <scope>NUCLEOTIDE SEQUENCE</scope>
    <source>
        <strain evidence="6">TFB9207</strain>
    </source>
</reference>
<dbReference type="GO" id="GO:0016491">
    <property type="term" value="F:oxidoreductase activity"/>
    <property type="evidence" value="ECO:0007669"/>
    <property type="project" value="UniProtKB-KW"/>
</dbReference>
<keyword evidence="2" id="KW-0521">NADP</keyword>
<dbReference type="GO" id="GO:0005783">
    <property type="term" value="C:endoplasmic reticulum"/>
    <property type="evidence" value="ECO:0007669"/>
    <property type="project" value="TreeGrafter"/>
</dbReference>
<sequence>MAPVVLVTGCSAGGIGAALCAEFAAQGCQVYATARNPAKMDGFSHPRIAKLPLDVTSDEDIRRVVDEIVVKEGKIDIVVNNAGSGAAGALLDQNMDAVRQAFDINTFSILRVCRTVLPVMAKRQTGLFVNIGSVVGDTPTPWNGLYSATKAAAHMISEVLSMECRPFNISVMNVVPGSVRSNISNNMTENFELPEGSLYSAFLPNIIKRIHASQIESSMPTADFARAVVNKALSKKPPLRFTAGGNSTIFAIFRWLPRAFVLGYLWRMYSKR</sequence>
<organism evidence="6 7">
    <name type="scientific">Lentinula raphanica</name>
    <dbReference type="NCBI Taxonomy" id="153919"/>
    <lineage>
        <taxon>Eukaryota</taxon>
        <taxon>Fungi</taxon>
        <taxon>Dikarya</taxon>
        <taxon>Basidiomycota</taxon>
        <taxon>Agaricomycotina</taxon>
        <taxon>Agaricomycetes</taxon>
        <taxon>Agaricomycetidae</taxon>
        <taxon>Agaricales</taxon>
        <taxon>Marasmiineae</taxon>
        <taxon>Omphalotaceae</taxon>
        <taxon>Lentinula</taxon>
    </lineage>
</organism>
<evidence type="ECO:0000259" key="5">
    <source>
        <dbReference type="SMART" id="SM00822"/>
    </source>
</evidence>